<protein>
    <submittedName>
        <fullName evidence="2">Uncharacterized protein</fullName>
    </submittedName>
</protein>
<keyword evidence="3" id="KW-1185">Reference proteome</keyword>
<dbReference type="EMBL" id="CAUYUJ010004892">
    <property type="protein sequence ID" value="CAK0811431.1"/>
    <property type="molecule type" value="Genomic_DNA"/>
</dbReference>
<proteinExistence type="predicted"/>
<name>A0ABN9QYF2_9DINO</name>
<evidence type="ECO:0000313" key="3">
    <source>
        <dbReference type="Proteomes" id="UP001189429"/>
    </source>
</evidence>
<reference evidence="2" key="1">
    <citation type="submission" date="2023-10" db="EMBL/GenBank/DDBJ databases">
        <authorList>
            <person name="Chen Y."/>
            <person name="Shah S."/>
            <person name="Dougan E. K."/>
            <person name="Thang M."/>
            <person name="Chan C."/>
        </authorList>
    </citation>
    <scope>NUCLEOTIDE SEQUENCE [LARGE SCALE GENOMIC DNA]</scope>
</reference>
<evidence type="ECO:0000256" key="1">
    <source>
        <dbReference type="SAM" id="MobiDB-lite"/>
    </source>
</evidence>
<accession>A0ABN9QYF2</accession>
<evidence type="ECO:0000313" key="2">
    <source>
        <dbReference type="EMBL" id="CAK0811431.1"/>
    </source>
</evidence>
<sequence length="462" mass="47490">MQAGLMEKQAARVLVAGRGQPLAAGSGLSAAGAMRLRSWDASPSPTPPAKARASPLLSARRARVVHPAPASGAEREVAVAAAGLGPKFGWQDAPDVTQEPITMVGASELEGAPPPHQLAAAMPSDRERFFGRLSAAQVQAELERQSTLLRGLVRDMDMVKNALWHIEDDKGPVEARLERLEGLSDAALVAEKLGGFEGRVALMEARLAQAEESRERELVPLADRVALLDARALVLEARPVVEPGAVNVALSGLEAQVDAVRADLALCGRRTSALDAQVSFARDSIGARVNALEACLGAAPAGAPAAPEARAGGPPAEAPAAPGARAAARASVSKAVASALGKASVRDSWAAAEARGSAASVVGGVLRRSLERLGALGAEVTAGEGPAPPYQLQGARASEEPVSPRGLQRLRTQESQASEVSEWLSGGYGQGSPAASSYRGLVLDMVSQITEKTVNEGRAPAA</sequence>
<gene>
    <name evidence="2" type="ORF">PCOR1329_LOCUS16055</name>
</gene>
<comment type="caution">
    <text evidence="2">The sequence shown here is derived from an EMBL/GenBank/DDBJ whole genome shotgun (WGS) entry which is preliminary data.</text>
</comment>
<dbReference type="Proteomes" id="UP001189429">
    <property type="component" value="Unassembled WGS sequence"/>
</dbReference>
<feature type="region of interest" description="Disordered" evidence="1">
    <location>
        <begin position="380"/>
        <end position="431"/>
    </location>
</feature>
<organism evidence="2 3">
    <name type="scientific">Prorocentrum cordatum</name>
    <dbReference type="NCBI Taxonomy" id="2364126"/>
    <lineage>
        <taxon>Eukaryota</taxon>
        <taxon>Sar</taxon>
        <taxon>Alveolata</taxon>
        <taxon>Dinophyceae</taxon>
        <taxon>Prorocentrales</taxon>
        <taxon>Prorocentraceae</taxon>
        <taxon>Prorocentrum</taxon>
    </lineage>
</organism>